<dbReference type="Gene3D" id="3.20.20.70">
    <property type="entry name" value="Aldolase class I"/>
    <property type="match status" value="1"/>
</dbReference>
<evidence type="ECO:0000256" key="9">
    <source>
        <dbReference type="ARBA" id="ARBA00025475"/>
    </source>
</evidence>
<organism evidence="13">
    <name type="scientific">Lacrimispora sp. BS-2</name>
    <dbReference type="NCBI Taxonomy" id="3151850"/>
    <lineage>
        <taxon>Bacteria</taxon>
        <taxon>Bacillati</taxon>
        <taxon>Bacillota</taxon>
        <taxon>Clostridia</taxon>
        <taxon>Lachnospirales</taxon>
        <taxon>Lachnospiraceae</taxon>
        <taxon>Lacrimispora</taxon>
    </lineage>
</organism>
<dbReference type="Pfam" id="PF00977">
    <property type="entry name" value="His_biosynth"/>
    <property type="match status" value="1"/>
</dbReference>
<evidence type="ECO:0000256" key="12">
    <source>
        <dbReference type="RuleBase" id="RU003657"/>
    </source>
</evidence>
<protein>
    <recommendedName>
        <fullName evidence="11">Imidazole glycerol phosphate synthase subunit HisF</fullName>
        <ecNumber evidence="11">4.3.2.10</ecNumber>
    </recommendedName>
    <alternativeName>
        <fullName evidence="11">IGP synthase cyclase subunit</fullName>
    </alternativeName>
    <alternativeName>
        <fullName evidence="11">IGP synthase subunit HisF</fullName>
    </alternativeName>
    <alternativeName>
        <fullName evidence="11">ImGP synthase subunit HisF</fullName>
        <shortName evidence="11">IGPS subunit HisF</shortName>
    </alternativeName>
</protein>
<dbReference type="HAMAP" id="MF_01013">
    <property type="entry name" value="HisF"/>
    <property type="match status" value="1"/>
</dbReference>
<evidence type="ECO:0000313" key="13">
    <source>
        <dbReference type="EMBL" id="XBS54269.1"/>
    </source>
</evidence>
<comment type="catalytic activity">
    <reaction evidence="10 11">
        <text>5-[(5-phospho-1-deoxy-D-ribulos-1-ylimino)methylamino]-1-(5-phospho-beta-D-ribosyl)imidazole-4-carboxamide + L-glutamine = D-erythro-1-(imidazol-4-yl)glycerol 3-phosphate + 5-amino-1-(5-phospho-beta-D-ribosyl)imidazole-4-carboxamide + L-glutamate + H(+)</text>
        <dbReference type="Rhea" id="RHEA:24793"/>
        <dbReference type="ChEBI" id="CHEBI:15378"/>
        <dbReference type="ChEBI" id="CHEBI:29985"/>
        <dbReference type="ChEBI" id="CHEBI:58278"/>
        <dbReference type="ChEBI" id="CHEBI:58359"/>
        <dbReference type="ChEBI" id="CHEBI:58475"/>
        <dbReference type="ChEBI" id="CHEBI:58525"/>
        <dbReference type="EC" id="4.3.2.10"/>
    </reaction>
</comment>
<dbReference type="AlphaFoldDB" id="A0AAU7PQ15"/>
<dbReference type="GO" id="GO:0000105">
    <property type="term" value="P:L-histidine biosynthetic process"/>
    <property type="evidence" value="ECO:0007669"/>
    <property type="project" value="UniProtKB-UniRule"/>
</dbReference>
<dbReference type="RefSeq" id="WP_349946809.1">
    <property type="nucleotide sequence ID" value="NZ_CP157940.1"/>
</dbReference>
<gene>
    <name evidence="11 13" type="primary">hisF</name>
    <name evidence="13" type="ORF">ABFV83_00330</name>
</gene>
<comment type="similarity">
    <text evidence="3 11 12">Belongs to the HisA/HisF family.</text>
</comment>
<dbReference type="FunFam" id="3.20.20.70:FF:000006">
    <property type="entry name" value="Imidazole glycerol phosphate synthase subunit HisF"/>
    <property type="match status" value="1"/>
</dbReference>
<evidence type="ECO:0000256" key="7">
    <source>
        <dbReference type="ARBA" id="ARBA00023102"/>
    </source>
</evidence>
<dbReference type="SUPFAM" id="SSF51366">
    <property type="entry name" value="Ribulose-phoshate binding barrel"/>
    <property type="match status" value="1"/>
</dbReference>
<dbReference type="InterPro" id="IPR011060">
    <property type="entry name" value="RibuloseP-bd_barrel"/>
</dbReference>
<evidence type="ECO:0000256" key="5">
    <source>
        <dbReference type="ARBA" id="ARBA00022490"/>
    </source>
</evidence>
<keyword evidence="5 11" id="KW-0963">Cytoplasm</keyword>
<reference evidence="13" key="1">
    <citation type="submission" date="2024-06" db="EMBL/GenBank/DDBJ databases">
        <title>Lacrimispora cavernae sp. nov., a novel anaerobe isolated from bat guano pile inside a cave.</title>
        <authorList>
            <person name="Miller S.L."/>
            <person name="Lu N."/>
            <person name="King J."/>
            <person name="Sankaranarayanan K."/>
            <person name="Lawson P.A."/>
        </authorList>
    </citation>
    <scope>NUCLEOTIDE SEQUENCE</scope>
    <source>
        <strain evidence="13">BS-2</strain>
    </source>
</reference>
<evidence type="ECO:0000256" key="6">
    <source>
        <dbReference type="ARBA" id="ARBA00022605"/>
    </source>
</evidence>
<name>A0AAU7PQ15_9FIRM</name>
<keyword evidence="6 11" id="KW-0028">Amino-acid biosynthesis</keyword>
<evidence type="ECO:0000256" key="2">
    <source>
        <dbReference type="ARBA" id="ARBA00005091"/>
    </source>
</evidence>
<sequence>MLTKRIIPCLDVMDGRVVKGVNFVNLKDAGDPVEIAAAYDKAGADELVFLDITASSDHRNTVVDMVRRVAEKVFIPFTVGGGIRTVEDFKMLLREGADKISINSSAINTPQLISEAAGKFGRQCVVVAIDARRRIDGRGWNVYKNGGRIDTGLDAVEWAMKADCLGAGEILLTSMDCDGTKAGYDDELNRIIAENVSVPVIASGGAGTMEDFHHALTYGKVDAALAASLFHYKELEIMELKRYLKAMEVPVRI</sequence>
<dbReference type="PANTHER" id="PTHR21235:SF2">
    <property type="entry name" value="IMIDAZOLE GLYCEROL PHOSPHATE SYNTHASE HISHF"/>
    <property type="match status" value="1"/>
</dbReference>
<evidence type="ECO:0000256" key="4">
    <source>
        <dbReference type="ARBA" id="ARBA00011152"/>
    </source>
</evidence>
<dbReference type="PANTHER" id="PTHR21235">
    <property type="entry name" value="IMIDAZOLE GLYCEROL PHOSPHATE SYNTHASE SUBUNIT HISF/H IGP SYNTHASE SUBUNIT HISF/H"/>
    <property type="match status" value="1"/>
</dbReference>
<dbReference type="InterPro" id="IPR004651">
    <property type="entry name" value="HisF"/>
</dbReference>
<dbReference type="CDD" id="cd04731">
    <property type="entry name" value="HisF"/>
    <property type="match status" value="1"/>
</dbReference>
<dbReference type="GO" id="GO:0016829">
    <property type="term" value="F:lyase activity"/>
    <property type="evidence" value="ECO:0007669"/>
    <property type="project" value="UniProtKB-KW"/>
</dbReference>
<dbReference type="GO" id="GO:0005737">
    <property type="term" value="C:cytoplasm"/>
    <property type="evidence" value="ECO:0007669"/>
    <property type="project" value="UniProtKB-SubCell"/>
</dbReference>
<evidence type="ECO:0000256" key="1">
    <source>
        <dbReference type="ARBA" id="ARBA00004496"/>
    </source>
</evidence>
<dbReference type="EC" id="4.3.2.10" evidence="11"/>
<keyword evidence="8 11" id="KW-0456">Lyase</keyword>
<evidence type="ECO:0000256" key="8">
    <source>
        <dbReference type="ARBA" id="ARBA00023239"/>
    </source>
</evidence>
<comment type="function">
    <text evidence="9 11">IGPS catalyzes the conversion of PRFAR and glutamine to IGP, AICAR and glutamate. The HisF subunit catalyzes the cyclization activity that produces IGP and AICAR from PRFAR using the ammonia provided by the HisH subunit.</text>
</comment>
<keyword evidence="7 11" id="KW-0368">Histidine biosynthesis</keyword>
<proteinExistence type="inferred from homology"/>
<dbReference type="InterPro" id="IPR050064">
    <property type="entry name" value="IGPS_HisA/HisF"/>
</dbReference>
<accession>A0AAU7PQ15</accession>
<comment type="subunit">
    <text evidence="4 11">Heterodimer of HisH and HisF.</text>
</comment>
<evidence type="ECO:0000256" key="10">
    <source>
        <dbReference type="ARBA" id="ARBA00047838"/>
    </source>
</evidence>
<dbReference type="NCBIfam" id="TIGR00735">
    <property type="entry name" value="hisF"/>
    <property type="match status" value="1"/>
</dbReference>
<dbReference type="InterPro" id="IPR013785">
    <property type="entry name" value="Aldolase_TIM"/>
</dbReference>
<feature type="active site" evidence="11">
    <location>
        <position position="130"/>
    </location>
</feature>
<dbReference type="InterPro" id="IPR006062">
    <property type="entry name" value="His_biosynth"/>
</dbReference>
<comment type="subcellular location">
    <subcellularLocation>
        <location evidence="1 11">Cytoplasm</location>
    </subcellularLocation>
</comment>
<comment type="pathway">
    <text evidence="2 11">Amino-acid biosynthesis; L-histidine biosynthesis; L-histidine from 5-phospho-alpha-D-ribose 1-diphosphate: step 5/9.</text>
</comment>
<feature type="active site" evidence="11">
    <location>
        <position position="11"/>
    </location>
</feature>
<dbReference type="GO" id="GO:0000107">
    <property type="term" value="F:imidazoleglycerol-phosphate synthase activity"/>
    <property type="evidence" value="ECO:0007669"/>
    <property type="project" value="UniProtKB-UniRule"/>
</dbReference>
<dbReference type="EMBL" id="CP157940">
    <property type="protein sequence ID" value="XBS54269.1"/>
    <property type="molecule type" value="Genomic_DNA"/>
</dbReference>
<evidence type="ECO:0000256" key="11">
    <source>
        <dbReference type="HAMAP-Rule" id="MF_01013"/>
    </source>
</evidence>
<evidence type="ECO:0000256" key="3">
    <source>
        <dbReference type="ARBA" id="ARBA00009667"/>
    </source>
</evidence>